<dbReference type="Proteomes" id="UP000813385">
    <property type="component" value="Unassembled WGS sequence"/>
</dbReference>
<protein>
    <submittedName>
        <fullName evidence="3">Uncharacterized protein</fullName>
    </submittedName>
</protein>
<reference evidence="3" key="1">
    <citation type="journal article" date="2021" name="Nat. Commun.">
        <title>Genetic determinants of endophytism in the Arabidopsis root mycobiome.</title>
        <authorList>
            <person name="Mesny F."/>
            <person name="Miyauchi S."/>
            <person name="Thiergart T."/>
            <person name="Pickel B."/>
            <person name="Atanasova L."/>
            <person name="Karlsson M."/>
            <person name="Huettel B."/>
            <person name="Barry K.W."/>
            <person name="Haridas S."/>
            <person name="Chen C."/>
            <person name="Bauer D."/>
            <person name="Andreopoulos W."/>
            <person name="Pangilinan J."/>
            <person name="LaButti K."/>
            <person name="Riley R."/>
            <person name="Lipzen A."/>
            <person name="Clum A."/>
            <person name="Drula E."/>
            <person name="Henrissat B."/>
            <person name="Kohler A."/>
            <person name="Grigoriev I.V."/>
            <person name="Martin F.M."/>
            <person name="Hacquard S."/>
        </authorList>
    </citation>
    <scope>NUCLEOTIDE SEQUENCE</scope>
    <source>
        <strain evidence="3">MPI-CAGE-AT-0016</strain>
    </source>
</reference>
<comment type="caution">
    <text evidence="3">The sequence shown here is derived from an EMBL/GenBank/DDBJ whole genome shotgun (WGS) entry which is preliminary data.</text>
</comment>
<feature type="signal peptide" evidence="2">
    <location>
        <begin position="1"/>
        <end position="17"/>
    </location>
</feature>
<evidence type="ECO:0000256" key="2">
    <source>
        <dbReference type="SAM" id="SignalP"/>
    </source>
</evidence>
<name>A0A8K0T704_9PEZI</name>
<gene>
    <name evidence="3" type="ORF">B0T11DRAFT_333177</name>
</gene>
<sequence length="136" mass="15698">MKTSAALILAAAVGALAAPAPGSKSGSVEVVTSETTTHTVVKYVKYCYEKKCDFYYKDHGYNYYECNDCKEKVKEDKECKVVKECKDNCDFEYTHRGWKFDDYKFGCDACGPKEHKHHKEPKPYWAPTEKKHKKEY</sequence>
<dbReference type="EMBL" id="JAGPXD010000006">
    <property type="protein sequence ID" value="KAH7350171.1"/>
    <property type="molecule type" value="Genomic_DNA"/>
</dbReference>
<keyword evidence="2" id="KW-0732">Signal</keyword>
<proteinExistence type="predicted"/>
<dbReference type="AlphaFoldDB" id="A0A8K0T704"/>
<feature type="region of interest" description="Disordered" evidence="1">
    <location>
        <begin position="113"/>
        <end position="136"/>
    </location>
</feature>
<accession>A0A8K0T704</accession>
<evidence type="ECO:0000313" key="4">
    <source>
        <dbReference type="Proteomes" id="UP000813385"/>
    </source>
</evidence>
<organism evidence="3 4">
    <name type="scientific">Plectosphaerella cucumerina</name>
    <dbReference type="NCBI Taxonomy" id="40658"/>
    <lineage>
        <taxon>Eukaryota</taxon>
        <taxon>Fungi</taxon>
        <taxon>Dikarya</taxon>
        <taxon>Ascomycota</taxon>
        <taxon>Pezizomycotina</taxon>
        <taxon>Sordariomycetes</taxon>
        <taxon>Hypocreomycetidae</taxon>
        <taxon>Glomerellales</taxon>
        <taxon>Plectosphaerellaceae</taxon>
        <taxon>Plectosphaerella</taxon>
    </lineage>
</organism>
<keyword evidence="4" id="KW-1185">Reference proteome</keyword>
<feature type="chain" id="PRO_5035457993" evidence="2">
    <location>
        <begin position="18"/>
        <end position="136"/>
    </location>
</feature>
<evidence type="ECO:0000256" key="1">
    <source>
        <dbReference type="SAM" id="MobiDB-lite"/>
    </source>
</evidence>
<evidence type="ECO:0000313" key="3">
    <source>
        <dbReference type="EMBL" id="KAH7350171.1"/>
    </source>
</evidence>